<evidence type="ECO:0000313" key="2">
    <source>
        <dbReference type="EnsemblPlants" id="ONIVA03G37260.3"/>
    </source>
</evidence>
<dbReference type="HOGENOM" id="CLU_2125084_0_0_1"/>
<dbReference type="AlphaFoldDB" id="A0A0E0GUD4"/>
<reference evidence="2" key="1">
    <citation type="submission" date="2015-04" db="UniProtKB">
        <authorList>
            <consortium name="EnsemblPlants"/>
        </authorList>
    </citation>
    <scope>IDENTIFICATION</scope>
    <source>
        <strain evidence="2">SL10</strain>
    </source>
</reference>
<evidence type="ECO:0000256" key="1">
    <source>
        <dbReference type="SAM" id="MobiDB-lite"/>
    </source>
</evidence>
<dbReference type="Gramene" id="ONIVA03G37260.3">
    <property type="protein sequence ID" value="ONIVA03G37260.3"/>
    <property type="gene ID" value="ONIVA03G37260"/>
</dbReference>
<accession>A0A0E0GUD4</accession>
<dbReference type="Proteomes" id="UP000006591">
    <property type="component" value="Chromosome 3"/>
</dbReference>
<proteinExistence type="predicted"/>
<evidence type="ECO:0000313" key="3">
    <source>
        <dbReference type="Proteomes" id="UP000006591"/>
    </source>
</evidence>
<feature type="compositionally biased region" description="Polar residues" evidence="1">
    <location>
        <begin position="1"/>
        <end position="10"/>
    </location>
</feature>
<dbReference type="EnsemblPlants" id="ONIVA03G37260.1">
    <property type="protein sequence ID" value="ONIVA03G37260.1"/>
    <property type="gene ID" value="ONIVA03G37260"/>
</dbReference>
<protein>
    <submittedName>
        <fullName evidence="2">Uncharacterized protein</fullName>
    </submittedName>
</protein>
<keyword evidence="3" id="KW-1185">Reference proteome</keyword>
<feature type="region of interest" description="Disordered" evidence="1">
    <location>
        <begin position="1"/>
        <end position="41"/>
    </location>
</feature>
<reference evidence="2" key="2">
    <citation type="submission" date="2018-04" db="EMBL/GenBank/DDBJ databases">
        <title>OnivRS2 (Oryza nivara Reference Sequence Version 2).</title>
        <authorList>
            <person name="Zhang J."/>
            <person name="Kudrna D."/>
            <person name="Lee S."/>
            <person name="Talag J."/>
            <person name="Rajasekar S."/>
            <person name="Welchert J."/>
            <person name="Hsing Y.-I."/>
            <person name="Wing R.A."/>
        </authorList>
    </citation>
    <scope>NUCLEOTIDE SEQUENCE [LARGE SCALE GENOMIC DNA]</scope>
    <source>
        <strain evidence="2">SL10</strain>
    </source>
</reference>
<name>A0A0E0GUD4_ORYNI</name>
<sequence length="114" mass="13017">MLRRTPSPSDASPAKTMKPFLPSRRRVTSPSMAAPPPSTATARRRLRVSWYTSQTLTATSRTTWRMCFGLRSFFDLWHLLDGCLSIVNQSQFVCVVVDLLVFSSRFLLEQSEKF</sequence>
<organism evidence="2">
    <name type="scientific">Oryza nivara</name>
    <name type="common">Indian wild rice</name>
    <name type="synonym">Oryza sativa f. spontanea</name>
    <dbReference type="NCBI Taxonomy" id="4536"/>
    <lineage>
        <taxon>Eukaryota</taxon>
        <taxon>Viridiplantae</taxon>
        <taxon>Streptophyta</taxon>
        <taxon>Embryophyta</taxon>
        <taxon>Tracheophyta</taxon>
        <taxon>Spermatophyta</taxon>
        <taxon>Magnoliopsida</taxon>
        <taxon>Liliopsida</taxon>
        <taxon>Poales</taxon>
        <taxon>Poaceae</taxon>
        <taxon>BOP clade</taxon>
        <taxon>Oryzoideae</taxon>
        <taxon>Oryzeae</taxon>
        <taxon>Oryzinae</taxon>
        <taxon>Oryza</taxon>
    </lineage>
</organism>
<dbReference type="EnsemblPlants" id="ONIVA03G37260.3">
    <property type="protein sequence ID" value="ONIVA03G37260.3"/>
    <property type="gene ID" value="ONIVA03G37260"/>
</dbReference>
<dbReference type="Gramene" id="ONIVA03G37260.1">
    <property type="protein sequence ID" value="ONIVA03G37260.1"/>
    <property type="gene ID" value="ONIVA03G37260"/>
</dbReference>